<feature type="domain" description="Aminotransferase class I/classII large" evidence="1">
    <location>
        <begin position="90"/>
        <end position="379"/>
    </location>
</feature>
<accession>A0A1Y2JWY4</accession>
<evidence type="ECO:0000259" key="1">
    <source>
        <dbReference type="Pfam" id="PF00155"/>
    </source>
</evidence>
<protein>
    <recommendedName>
        <fullName evidence="1">Aminotransferase class I/classII large domain-containing protein</fullName>
    </recommendedName>
</protein>
<dbReference type="RefSeq" id="WP_085398499.1">
    <property type="nucleotide sequence ID" value="NZ_NAFL01000186.1"/>
</dbReference>
<proteinExistence type="predicted"/>
<name>A0A1Y2JWY4_BRAJP</name>
<evidence type="ECO:0000313" key="3">
    <source>
        <dbReference type="Proteomes" id="UP000193335"/>
    </source>
</evidence>
<dbReference type="Gene3D" id="3.40.640.10">
    <property type="entry name" value="Type I PLP-dependent aspartate aminotransferase-like (Major domain)"/>
    <property type="match status" value="1"/>
</dbReference>
<comment type="caution">
    <text evidence="2">The sequence shown here is derived from an EMBL/GenBank/DDBJ whole genome shotgun (WGS) entry which is preliminary data.</text>
</comment>
<dbReference type="PANTHER" id="PTHR46577:SF1">
    <property type="entry name" value="HTH-TYPE TRANSCRIPTIONAL REGULATORY PROTEIN GABR"/>
    <property type="match status" value="1"/>
</dbReference>
<dbReference type="PANTHER" id="PTHR46577">
    <property type="entry name" value="HTH-TYPE TRANSCRIPTIONAL REGULATORY PROTEIN GABR"/>
    <property type="match status" value="1"/>
</dbReference>
<evidence type="ECO:0000313" key="2">
    <source>
        <dbReference type="EMBL" id="OSJ36596.1"/>
    </source>
</evidence>
<dbReference type="Pfam" id="PF00155">
    <property type="entry name" value="Aminotran_1_2"/>
    <property type="match status" value="1"/>
</dbReference>
<dbReference type="InterPro" id="IPR015424">
    <property type="entry name" value="PyrdxlP-dep_Trfase"/>
</dbReference>
<dbReference type="InterPro" id="IPR015421">
    <property type="entry name" value="PyrdxlP-dep_Trfase_major"/>
</dbReference>
<dbReference type="GO" id="GO:0030170">
    <property type="term" value="F:pyridoxal phosphate binding"/>
    <property type="evidence" value="ECO:0007669"/>
    <property type="project" value="InterPro"/>
</dbReference>
<dbReference type="InterPro" id="IPR051446">
    <property type="entry name" value="HTH_trans_reg/aminotransferase"/>
</dbReference>
<reference evidence="2 3" key="1">
    <citation type="submission" date="2017-03" db="EMBL/GenBank/DDBJ databases">
        <title>Whole genome sequences of fourteen strains of Bradyrhizobium canariense and one strain of Bradyrhizobium japonicum isolated from Lupinus (Papilionoideae: Genisteae) species in Algeria.</title>
        <authorList>
            <person name="Crovadore J."/>
            <person name="Chekireb D."/>
            <person name="Brachmann A."/>
            <person name="Chablais R."/>
            <person name="Cochard B."/>
            <person name="Lefort F."/>
        </authorList>
    </citation>
    <scope>NUCLEOTIDE SEQUENCE [LARGE SCALE GENOMIC DNA]</scope>
    <source>
        <strain evidence="2 3">UBMA197</strain>
    </source>
</reference>
<gene>
    <name evidence="2" type="ORF">BSZ19_03395</name>
</gene>
<sequence>MKSPFAATPAVKIPLQSQFDERLKSPIALRLNPPPPVSHVFDSVMSTAITGILAREALSEIIGHHRWCGTEADRRAGADLCASRLGYRADEARIVLTSSTQSTLNMLIPGLVGAGGILAVDELTYPPIKAFAARYGAKLAPVRMDDDGMIPDAFRQVCRTHRPKALYPLSTLQNPTTVTMSLERRKTIAEIAREFGVSIIEDDIYSLIPRNAPTPLSALAPEISWYLLGLAKSVAPGMKVAYVVAPSKEAAANLFWPGVRATFWMTAPLSAALATELIETASMGKMLDAVRRATAARHILVRQYLTNIDHRLGDGGLHVWMPTPPSVTSADLTARLEQAGVLVSTSDGFVIGEAEPPRAIRFGLGNPSDDSTLERALTTIAAEYDRHRSA</sequence>
<dbReference type="AlphaFoldDB" id="A0A1Y2JWY4"/>
<dbReference type="SUPFAM" id="SSF53383">
    <property type="entry name" value="PLP-dependent transferases"/>
    <property type="match status" value="1"/>
</dbReference>
<dbReference type="CDD" id="cd00609">
    <property type="entry name" value="AAT_like"/>
    <property type="match status" value="1"/>
</dbReference>
<dbReference type="Proteomes" id="UP000193335">
    <property type="component" value="Unassembled WGS sequence"/>
</dbReference>
<organism evidence="2 3">
    <name type="scientific">Bradyrhizobium japonicum</name>
    <dbReference type="NCBI Taxonomy" id="375"/>
    <lineage>
        <taxon>Bacteria</taxon>
        <taxon>Pseudomonadati</taxon>
        <taxon>Pseudomonadota</taxon>
        <taxon>Alphaproteobacteria</taxon>
        <taxon>Hyphomicrobiales</taxon>
        <taxon>Nitrobacteraceae</taxon>
        <taxon>Bradyrhizobium</taxon>
    </lineage>
</organism>
<dbReference type="InterPro" id="IPR004839">
    <property type="entry name" value="Aminotransferase_I/II_large"/>
</dbReference>
<dbReference type="EMBL" id="NAFL01000186">
    <property type="protein sequence ID" value="OSJ36596.1"/>
    <property type="molecule type" value="Genomic_DNA"/>
</dbReference>